<dbReference type="Proteomes" id="UP001596074">
    <property type="component" value="Unassembled WGS sequence"/>
</dbReference>
<reference evidence="4" key="1">
    <citation type="journal article" date="2019" name="Int. J. Syst. Evol. Microbiol.">
        <title>The Global Catalogue of Microorganisms (GCM) 10K type strain sequencing project: providing services to taxonomists for standard genome sequencing and annotation.</title>
        <authorList>
            <consortium name="The Broad Institute Genomics Platform"/>
            <consortium name="The Broad Institute Genome Sequencing Center for Infectious Disease"/>
            <person name="Wu L."/>
            <person name="Ma J."/>
        </authorList>
    </citation>
    <scope>NUCLEOTIDE SEQUENCE [LARGE SCALE GENOMIC DNA]</scope>
    <source>
        <strain evidence="4">KCTC 42087</strain>
    </source>
</reference>
<dbReference type="InterPro" id="IPR057326">
    <property type="entry name" value="KR_dom"/>
</dbReference>
<organism evidence="3 4">
    <name type="scientific">Actinomadura rugatobispora</name>
    <dbReference type="NCBI Taxonomy" id="1994"/>
    <lineage>
        <taxon>Bacteria</taxon>
        <taxon>Bacillati</taxon>
        <taxon>Actinomycetota</taxon>
        <taxon>Actinomycetes</taxon>
        <taxon>Streptosporangiales</taxon>
        <taxon>Thermomonosporaceae</taxon>
        <taxon>Actinomadura</taxon>
    </lineage>
</organism>
<dbReference type="SUPFAM" id="SSF51735">
    <property type="entry name" value="NAD(P)-binding Rossmann-fold domains"/>
    <property type="match status" value="1"/>
</dbReference>
<accession>A0ABW1A7J7</accession>
<dbReference type="EMBL" id="JBHSON010000043">
    <property type="protein sequence ID" value="MFC5749543.1"/>
    <property type="molecule type" value="Genomic_DNA"/>
</dbReference>
<comment type="similarity">
    <text evidence="1">Belongs to the short-chain dehydrogenases/reductases (SDR) family.</text>
</comment>
<dbReference type="PANTHER" id="PTHR42879">
    <property type="entry name" value="3-OXOACYL-(ACYL-CARRIER-PROTEIN) REDUCTASE"/>
    <property type="match status" value="1"/>
</dbReference>
<keyword evidence="4" id="KW-1185">Reference proteome</keyword>
<evidence type="ECO:0000313" key="4">
    <source>
        <dbReference type="Proteomes" id="UP001596074"/>
    </source>
</evidence>
<proteinExistence type="inferred from homology"/>
<dbReference type="CDD" id="cd05233">
    <property type="entry name" value="SDR_c"/>
    <property type="match status" value="1"/>
</dbReference>
<dbReference type="InterPro" id="IPR002347">
    <property type="entry name" value="SDR_fam"/>
</dbReference>
<protein>
    <submittedName>
        <fullName evidence="3">SDR family NAD(P)-dependent oxidoreductase</fullName>
        <ecNumber evidence="3">1.1.1.-</ecNumber>
    </submittedName>
</protein>
<feature type="domain" description="Ketoreductase" evidence="2">
    <location>
        <begin position="10"/>
        <end position="161"/>
    </location>
</feature>
<dbReference type="SMART" id="SM00822">
    <property type="entry name" value="PKS_KR"/>
    <property type="match status" value="1"/>
</dbReference>
<gene>
    <name evidence="3" type="ORF">ACFPZN_28305</name>
</gene>
<dbReference type="Gene3D" id="3.40.50.720">
    <property type="entry name" value="NAD(P)-binding Rossmann-like Domain"/>
    <property type="match status" value="1"/>
</dbReference>
<dbReference type="PANTHER" id="PTHR42879:SF2">
    <property type="entry name" value="3-OXOACYL-[ACYL-CARRIER-PROTEIN] REDUCTASE FABG"/>
    <property type="match status" value="1"/>
</dbReference>
<dbReference type="EC" id="1.1.1.-" evidence="3"/>
<keyword evidence="3" id="KW-0560">Oxidoreductase</keyword>
<evidence type="ECO:0000256" key="1">
    <source>
        <dbReference type="ARBA" id="ARBA00006484"/>
    </source>
</evidence>
<dbReference type="GO" id="GO:0016491">
    <property type="term" value="F:oxidoreductase activity"/>
    <property type="evidence" value="ECO:0007669"/>
    <property type="project" value="UniProtKB-KW"/>
</dbReference>
<evidence type="ECO:0000259" key="2">
    <source>
        <dbReference type="SMART" id="SM00822"/>
    </source>
</evidence>
<dbReference type="InterPro" id="IPR050259">
    <property type="entry name" value="SDR"/>
</dbReference>
<dbReference type="InterPro" id="IPR020904">
    <property type="entry name" value="Sc_DH/Rdtase_CS"/>
</dbReference>
<dbReference type="Pfam" id="PF13561">
    <property type="entry name" value="adh_short_C2"/>
    <property type="match status" value="1"/>
</dbReference>
<dbReference type="InterPro" id="IPR036291">
    <property type="entry name" value="NAD(P)-bd_dom_sf"/>
</dbReference>
<name>A0ABW1A7J7_9ACTN</name>
<dbReference type="RefSeq" id="WP_378285271.1">
    <property type="nucleotide sequence ID" value="NZ_JBHSON010000043.1"/>
</dbReference>
<sequence length="262" mass="27442">MPDLLDLKGRTALVTGAGQGVGRRVALHFAEHGAGAVVVNDFRLERAEKVAAEVEQAGARALAVAGDVSDLAAVTETVRRATETFGGVDILVNNAGNAGPNPTREMTAPFWEQTPAEWHGYLGTNLYGVLNTAHAVMPGMIERGYGRIVTVISDAGRFAEPGRECYSAAKAGAAGFTRSLAASGGRHGVTANCVSLAATYTPRTAAGLDDQERLKKVMKKYVVRRPGQPEDAANMILMLASDAASWVTGQTIPVNGGYSFAL</sequence>
<dbReference type="PRINTS" id="PR00080">
    <property type="entry name" value="SDRFAMILY"/>
</dbReference>
<comment type="caution">
    <text evidence="3">The sequence shown here is derived from an EMBL/GenBank/DDBJ whole genome shotgun (WGS) entry which is preliminary data.</text>
</comment>
<evidence type="ECO:0000313" key="3">
    <source>
        <dbReference type="EMBL" id="MFC5749543.1"/>
    </source>
</evidence>
<dbReference type="PROSITE" id="PS00061">
    <property type="entry name" value="ADH_SHORT"/>
    <property type="match status" value="1"/>
</dbReference>
<dbReference type="PRINTS" id="PR00081">
    <property type="entry name" value="GDHRDH"/>
</dbReference>